<sequence length="78" mass="9535">MCEWKERKLKETNEKKRKKKKKFRLVMQSQATKGDKHFLVPENRHSRWKAKQEDLDIITKNAVSEEERQHKNLHVHIT</sequence>
<protein>
    <submittedName>
        <fullName evidence="2">Uncharacterized protein</fullName>
    </submittedName>
</protein>
<dbReference type="AlphaFoldDB" id="A0AAN9YVH1"/>
<dbReference type="Proteomes" id="UP001378592">
    <property type="component" value="Unassembled WGS sequence"/>
</dbReference>
<name>A0AAN9YVH1_9ORTH</name>
<gene>
    <name evidence="2" type="ORF">R5R35_011449</name>
</gene>
<reference evidence="2 3" key="1">
    <citation type="submission" date="2024-03" db="EMBL/GenBank/DDBJ databases">
        <title>The genome assembly and annotation of the cricket Gryllus longicercus Weissman &amp; Gray.</title>
        <authorList>
            <person name="Szrajer S."/>
            <person name="Gray D."/>
            <person name="Ylla G."/>
        </authorList>
    </citation>
    <scope>NUCLEOTIDE SEQUENCE [LARGE SCALE GENOMIC DNA]</scope>
    <source>
        <strain evidence="2">DAG 2021-001</strain>
        <tissue evidence="2">Whole body minus gut</tissue>
    </source>
</reference>
<feature type="compositionally biased region" description="Basic and acidic residues" evidence="1">
    <location>
        <begin position="1"/>
        <end position="14"/>
    </location>
</feature>
<dbReference type="EMBL" id="JAZDUA010000571">
    <property type="protein sequence ID" value="KAK7790987.1"/>
    <property type="molecule type" value="Genomic_DNA"/>
</dbReference>
<keyword evidence="3" id="KW-1185">Reference proteome</keyword>
<proteinExistence type="predicted"/>
<comment type="caution">
    <text evidence="2">The sequence shown here is derived from an EMBL/GenBank/DDBJ whole genome shotgun (WGS) entry which is preliminary data.</text>
</comment>
<feature type="compositionally biased region" description="Basic residues" evidence="1">
    <location>
        <begin position="15"/>
        <end position="24"/>
    </location>
</feature>
<accession>A0AAN9YVH1</accession>
<evidence type="ECO:0000313" key="2">
    <source>
        <dbReference type="EMBL" id="KAK7790987.1"/>
    </source>
</evidence>
<organism evidence="2 3">
    <name type="scientific">Gryllus longicercus</name>
    <dbReference type="NCBI Taxonomy" id="2509291"/>
    <lineage>
        <taxon>Eukaryota</taxon>
        <taxon>Metazoa</taxon>
        <taxon>Ecdysozoa</taxon>
        <taxon>Arthropoda</taxon>
        <taxon>Hexapoda</taxon>
        <taxon>Insecta</taxon>
        <taxon>Pterygota</taxon>
        <taxon>Neoptera</taxon>
        <taxon>Polyneoptera</taxon>
        <taxon>Orthoptera</taxon>
        <taxon>Ensifera</taxon>
        <taxon>Gryllidea</taxon>
        <taxon>Grylloidea</taxon>
        <taxon>Gryllidae</taxon>
        <taxon>Gryllinae</taxon>
        <taxon>Gryllus</taxon>
    </lineage>
</organism>
<feature type="region of interest" description="Disordered" evidence="1">
    <location>
        <begin position="1"/>
        <end position="24"/>
    </location>
</feature>
<evidence type="ECO:0000313" key="3">
    <source>
        <dbReference type="Proteomes" id="UP001378592"/>
    </source>
</evidence>
<evidence type="ECO:0000256" key="1">
    <source>
        <dbReference type="SAM" id="MobiDB-lite"/>
    </source>
</evidence>